<keyword evidence="5" id="KW-1185">Reference proteome</keyword>
<dbReference type="InterPro" id="IPR025924">
    <property type="entry name" value="YHYH_dom"/>
</dbReference>
<evidence type="ECO:0000313" key="3">
    <source>
        <dbReference type="EMBL" id="CAF1102537.1"/>
    </source>
</evidence>
<dbReference type="Proteomes" id="UP000663852">
    <property type="component" value="Unassembled WGS sequence"/>
</dbReference>
<keyword evidence="1" id="KW-0732">Signal</keyword>
<accession>A0A814PBQ9</accession>
<comment type="caution">
    <text evidence="3">The sequence shown here is derived from an EMBL/GenBank/DDBJ whole genome shotgun (WGS) entry which is preliminary data.</text>
</comment>
<dbReference type="EMBL" id="CAJNOJ010000098">
    <property type="protein sequence ID" value="CAF1102537.1"/>
    <property type="molecule type" value="Genomic_DNA"/>
</dbReference>
<feature type="chain" id="PRO_5035601887" description="YHYH domain-containing protein" evidence="1">
    <location>
        <begin position="20"/>
        <end position="397"/>
    </location>
</feature>
<protein>
    <recommendedName>
        <fullName evidence="2">YHYH domain-containing protein</fullName>
    </recommendedName>
</protein>
<proteinExistence type="predicted"/>
<dbReference type="EMBL" id="CAJNOR010004298">
    <property type="protein sequence ID" value="CAF1491574.1"/>
    <property type="molecule type" value="Genomic_DNA"/>
</dbReference>
<evidence type="ECO:0000256" key="1">
    <source>
        <dbReference type="SAM" id="SignalP"/>
    </source>
</evidence>
<feature type="domain" description="YHYH" evidence="2">
    <location>
        <begin position="162"/>
        <end position="282"/>
    </location>
</feature>
<evidence type="ECO:0000313" key="6">
    <source>
        <dbReference type="Proteomes" id="UP000663852"/>
    </source>
</evidence>
<organism evidence="3 6">
    <name type="scientific">Adineta ricciae</name>
    <name type="common">Rotifer</name>
    <dbReference type="NCBI Taxonomy" id="249248"/>
    <lineage>
        <taxon>Eukaryota</taxon>
        <taxon>Metazoa</taxon>
        <taxon>Spiralia</taxon>
        <taxon>Gnathifera</taxon>
        <taxon>Rotifera</taxon>
        <taxon>Eurotatoria</taxon>
        <taxon>Bdelloidea</taxon>
        <taxon>Adinetida</taxon>
        <taxon>Adinetidae</taxon>
        <taxon>Adineta</taxon>
    </lineage>
</organism>
<name>A0A814PBQ9_ADIRI</name>
<dbReference type="AlphaFoldDB" id="A0A814PBQ9"/>
<evidence type="ECO:0000259" key="2">
    <source>
        <dbReference type="Pfam" id="PF14240"/>
    </source>
</evidence>
<gene>
    <name evidence="3" type="ORF">EDS130_LOCUS20063</name>
    <name evidence="4" type="ORF">XAT740_LOCUS39117</name>
</gene>
<dbReference type="OrthoDB" id="10034317at2759"/>
<sequence length="397" mass="41914">MLRLKCVLLLLCIVDIASGAASNSYQDCLQLVSKFARTVTNGSVADIRMTAGVNVTCSQLSNVSCPGQMVNGVCTYQQKLALTCINGSTIRIRVQSNGLPRRCSLVPLTVRIIEMNIDFEVNFNPDVSVNAPVQSPTTVADLSKLLCNITNHASVPAISNFVKSQNASMMDTVAGVAVDGVSIFNVNSANLVDPFYPNPTTFPTEGADQCLSHPGGGGELHYHVASGCMVNPPSGNLTGCGPDIGCLNNVANYSIQMFSSYRVLTVIGIAKDGHIIYGPYLSTGAQVTSGFDICNGMFHDSIGNYGYFATNTYPYVTGCFGPGNYPNVKPNCTTNPAISYVKSSYANSFSTSTSSSSTGSKGIAFNAPIWLPISSILATIMSNAIVTLIRGVSSYSQ</sequence>
<dbReference type="Pfam" id="PF14240">
    <property type="entry name" value="YHYH"/>
    <property type="match status" value="1"/>
</dbReference>
<evidence type="ECO:0000313" key="5">
    <source>
        <dbReference type="Proteomes" id="UP000663828"/>
    </source>
</evidence>
<feature type="signal peptide" evidence="1">
    <location>
        <begin position="1"/>
        <end position="19"/>
    </location>
</feature>
<evidence type="ECO:0000313" key="4">
    <source>
        <dbReference type="EMBL" id="CAF1491574.1"/>
    </source>
</evidence>
<dbReference type="Proteomes" id="UP000663828">
    <property type="component" value="Unassembled WGS sequence"/>
</dbReference>
<reference evidence="3" key="1">
    <citation type="submission" date="2021-02" db="EMBL/GenBank/DDBJ databases">
        <authorList>
            <person name="Nowell W R."/>
        </authorList>
    </citation>
    <scope>NUCLEOTIDE SEQUENCE</scope>
</reference>